<name>A0A1K0IPL7_CUPNE</name>
<accession>A0A1K0IPL7</accession>
<dbReference type="AlphaFoldDB" id="A0A1K0IPL7"/>
<proteinExistence type="predicted"/>
<feature type="region of interest" description="Disordered" evidence="1">
    <location>
        <begin position="85"/>
        <end position="104"/>
    </location>
</feature>
<sequence>MWCMRLLLRRNITRRCEVSVCGWCGHRCRSRGIDHLVFGLALLWRWLLRARWLNSSNQQQKKNSATKKTDCDSAQVAHDPAMAFPFEVPRRVPPKPAPCRQRRQNDHYTLHTLSQIAASLTSNSNPAA</sequence>
<evidence type="ECO:0000256" key="1">
    <source>
        <dbReference type="SAM" id="MobiDB-lite"/>
    </source>
</evidence>
<organism evidence="2">
    <name type="scientific">Cupriavidus necator</name>
    <name type="common">Alcaligenes eutrophus</name>
    <name type="synonym">Ralstonia eutropha</name>
    <dbReference type="NCBI Taxonomy" id="106590"/>
    <lineage>
        <taxon>Bacteria</taxon>
        <taxon>Pseudomonadati</taxon>
        <taxon>Pseudomonadota</taxon>
        <taxon>Betaproteobacteria</taxon>
        <taxon>Burkholderiales</taxon>
        <taxon>Burkholderiaceae</taxon>
        <taxon>Cupriavidus</taxon>
    </lineage>
</organism>
<reference evidence="2" key="1">
    <citation type="submission" date="2016-09" db="EMBL/GenBank/DDBJ databases">
        <authorList>
            <person name="Capua I."/>
            <person name="De Benedictis P."/>
            <person name="Joannis T."/>
            <person name="Lombin L.H."/>
            <person name="Cattoli G."/>
        </authorList>
    </citation>
    <scope>NUCLEOTIDE SEQUENCE</scope>
    <source>
        <strain evidence="2">B9</strain>
    </source>
</reference>
<protein>
    <submittedName>
        <fullName evidence="2">Uncharacterized protein</fullName>
    </submittedName>
</protein>
<dbReference type="EMBL" id="FMSH01000475">
    <property type="protein sequence ID" value="SCU94399.1"/>
    <property type="molecule type" value="Genomic_DNA"/>
</dbReference>
<evidence type="ECO:0000313" key="2">
    <source>
        <dbReference type="EMBL" id="SCU94399.1"/>
    </source>
</evidence>
<gene>
    <name evidence="2" type="ORF">CNECB9_5260040</name>
</gene>